<evidence type="ECO:0000256" key="1">
    <source>
        <dbReference type="SAM" id="Phobius"/>
    </source>
</evidence>
<sequence length="63" mass="7368">MAAVARRTLLRAASGWTWWPCASYLIHELFFFFLRKRLFEYCHFLCSASVLLETLQLDLGPSI</sequence>
<feature type="transmembrane region" description="Helical" evidence="1">
    <location>
        <begin position="16"/>
        <end position="34"/>
    </location>
</feature>
<keyword evidence="1" id="KW-0472">Membrane</keyword>
<organism evidence="2">
    <name type="scientific">Arundo donax</name>
    <name type="common">Giant reed</name>
    <name type="synonym">Donax arundinaceus</name>
    <dbReference type="NCBI Taxonomy" id="35708"/>
    <lineage>
        <taxon>Eukaryota</taxon>
        <taxon>Viridiplantae</taxon>
        <taxon>Streptophyta</taxon>
        <taxon>Embryophyta</taxon>
        <taxon>Tracheophyta</taxon>
        <taxon>Spermatophyta</taxon>
        <taxon>Magnoliopsida</taxon>
        <taxon>Liliopsida</taxon>
        <taxon>Poales</taxon>
        <taxon>Poaceae</taxon>
        <taxon>PACMAD clade</taxon>
        <taxon>Arundinoideae</taxon>
        <taxon>Arundineae</taxon>
        <taxon>Arundo</taxon>
    </lineage>
</organism>
<evidence type="ECO:0000313" key="2">
    <source>
        <dbReference type="EMBL" id="JAD48024.1"/>
    </source>
</evidence>
<keyword evidence="1" id="KW-1133">Transmembrane helix</keyword>
<reference evidence="2" key="1">
    <citation type="submission" date="2014-09" db="EMBL/GenBank/DDBJ databases">
        <authorList>
            <person name="Magalhaes I.L.F."/>
            <person name="Oliveira U."/>
            <person name="Santos F.R."/>
            <person name="Vidigal T.H.D.A."/>
            <person name="Brescovit A.D."/>
            <person name="Santos A.J."/>
        </authorList>
    </citation>
    <scope>NUCLEOTIDE SEQUENCE</scope>
    <source>
        <tissue evidence="2">Shoot tissue taken approximately 20 cm above the soil surface</tissue>
    </source>
</reference>
<accession>A0A0A9A8N9</accession>
<name>A0A0A9A8N9_ARUDO</name>
<dbReference type="EMBL" id="GBRH01249871">
    <property type="protein sequence ID" value="JAD48024.1"/>
    <property type="molecule type" value="Transcribed_RNA"/>
</dbReference>
<reference evidence="2" key="2">
    <citation type="journal article" date="2015" name="Data Brief">
        <title>Shoot transcriptome of the giant reed, Arundo donax.</title>
        <authorList>
            <person name="Barrero R.A."/>
            <person name="Guerrero F.D."/>
            <person name="Moolhuijzen P."/>
            <person name="Goolsby J.A."/>
            <person name="Tidwell J."/>
            <person name="Bellgard S.E."/>
            <person name="Bellgard M.I."/>
        </authorList>
    </citation>
    <scope>NUCLEOTIDE SEQUENCE</scope>
    <source>
        <tissue evidence="2">Shoot tissue taken approximately 20 cm above the soil surface</tissue>
    </source>
</reference>
<dbReference type="AlphaFoldDB" id="A0A0A9A8N9"/>
<keyword evidence="1" id="KW-0812">Transmembrane</keyword>
<dbReference type="SUPFAM" id="SSF56534">
    <property type="entry name" value="Aromatic aminoacid monoxygenases, catalytic and oligomerization domains"/>
    <property type="match status" value="1"/>
</dbReference>
<dbReference type="InterPro" id="IPR036329">
    <property type="entry name" value="Aro-AA_hydroxylase_C_sf"/>
</dbReference>
<protein>
    <submittedName>
        <fullName evidence="2">Uncharacterized protein</fullName>
    </submittedName>
</protein>
<proteinExistence type="predicted"/>